<dbReference type="InterPro" id="IPR047187">
    <property type="entry name" value="SF1_C_Upf1"/>
</dbReference>
<evidence type="ECO:0000259" key="3">
    <source>
        <dbReference type="Pfam" id="PF13087"/>
    </source>
</evidence>
<evidence type="ECO:0000313" key="6">
    <source>
        <dbReference type="EMBL" id="ORZ33902.1"/>
    </source>
</evidence>
<feature type="compositionally biased region" description="Low complexity" evidence="1">
    <location>
        <begin position="7"/>
        <end position="19"/>
    </location>
</feature>
<proteinExistence type="predicted"/>
<dbReference type="GO" id="GO:0016787">
    <property type="term" value="F:hydrolase activity"/>
    <property type="evidence" value="ECO:0007669"/>
    <property type="project" value="UniProtKB-KW"/>
</dbReference>
<dbReference type="CDD" id="cd18808">
    <property type="entry name" value="SF1_C_Upf1"/>
    <property type="match status" value="1"/>
</dbReference>
<dbReference type="CDD" id="cd17935">
    <property type="entry name" value="EEXXQc_AQR"/>
    <property type="match status" value="1"/>
</dbReference>
<evidence type="ECO:0000259" key="2">
    <source>
        <dbReference type="Pfam" id="PF13086"/>
    </source>
</evidence>
<keyword evidence="6" id="KW-0378">Hydrolase</keyword>
<protein>
    <submittedName>
        <fullName evidence="6">p-loop containing nucleoside triphosphate hydrolase protein</fullName>
    </submittedName>
</protein>
<feature type="domain" description="RNA helicase aquarius beta-barrel" evidence="5">
    <location>
        <begin position="433"/>
        <end position="599"/>
    </location>
</feature>
<sequence>MAPVSRPAPSSASSNSGNGDPSTPGNTFRASLTAWATDQSSWKLAYKSSRSLTSVWQVFAAADADQNPFQGLVHTLAQIAINNDLVSTKWADRATALEFLALAFQCIEVEFVRKETFRLVAIGIWSHLCSDDRRNLELAKAPALPKLWKQFQRKLSKAADDQDLLARLAFDHSWLSTLVAQLISLLNSASPPTSQQSTFICRTLNLLIVLESQLPTRRFVHALLLDHGLLSLAEKARDAFGAASDIGRWLTVLLAYLLFAVDEHSGAMYSPDQAQAHIEQRLKHFQRLVFTQYATEHPEMMDLAMVHYAQLQDHAYLRGQLDGIQNEGVIDSLLAVLALRSNSIASTTPYAKPEKVAVLIDYLGTHPSPLTDFRHLPLFPVTSNSVVDAQVPPLSLQSMSLADYLFRHYALYRKESQYAIREAVHDAVGRLRPTWNHDTQALEFHGKSRMAIAPESSTLTYVGRPALDAAPSRVDLEVKFSLDGLRWEQCKHWDSLSKGEVVYFAVIVPRTTAMGAGGGAADGYQVQHIRAAFVDVLLAADNRPVRADRTWDERKRITREEERRRTLKVHLDRHQYVADLRDDEVGGEVYGAFNVLVRRNPRENNFWAVLDGIREVSAEQSDEVLPPWLGDAFEENMVDMYFHDTFVDREHLHEAFPGKTIEYDGESTDRLLLTFTDPTTIHARQIRFTPTQTQAIRAGTGLGMSLIVGPPGTGKTDVAVQILCILYHGKPQERILLLTHSNQVLNQLFDKLCQLNHVPERHLLRLGHADDEAGSGWNQYGRVSHFMERRAELLADVQKLATSLNIPGDHAFSSMHRDVTQSRAFEVLKSDRDKANLLIGRDARIVAMTTTYAALKRRDLIDLGFDFDSLVMEEAATVLEVEAFIPLSLSRKVKRVVLIGDQQQLPPVVQCPDLAGVAESLYVRMLRLGVPSITLDRQGRTRRSICALYQHVYPDLDHLDALVDQLGAYANPGFVHDYQWLNMADGAGEAEYVVAVYQYMCLIGYPADRVVILTTYNGQRELILEVLSKRCAYNPSLFPMCQVTTVDRYQGQQNDYVLLSLVRTKHAGHFADIRRMVVAMSRARLGLYVFGKLQLFKGIVELAPTLQQFEARPTGALALVPEERYVADPETVRRADADVAVPKQTQVGGLAEMAQLVATLAQQIELENMMVDEEDADGDVIMAES</sequence>
<dbReference type="InterPro" id="IPR027417">
    <property type="entry name" value="P-loop_NTPase"/>
</dbReference>
<dbReference type="Pfam" id="PF13086">
    <property type="entry name" value="AAA_11"/>
    <property type="match status" value="1"/>
</dbReference>
<dbReference type="Pfam" id="PF13087">
    <property type="entry name" value="AAA_12"/>
    <property type="match status" value="1"/>
</dbReference>
<dbReference type="STRING" id="765915.A0A1Y2HLD0"/>
<dbReference type="PANTHER" id="PTHR10887">
    <property type="entry name" value="DNA2/NAM7 HELICASE FAMILY"/>
    <property type="match status" value="1"/>
</dbReference>
<dbReference type="InterPro" id="IPR041677">
    <property type="entry name" value="DNA2/NAM7_AAA_11"/>
</dbReference>
<dbReference type="Proteomes" id="UP000193411">
    <property type="component" value="Unassembled WGS sequence"/>
</dbReference>
<dbReference type="InterPro" id="IPR041679">
    <property type="entry name" value="DNA2/NAM7-like_C"/>
</dbReference>
<dbReference type="InterPro" id="IPR032174">
    <property type="entry name" value="Aquarius_N"/>
</dbReference>
<dbReference type="EMBL" id="MCFL01000032">
    <property type="protein sequence ID" value="ORZ33902.1"/>
    <property type="molecule type" value="Genomic_DNA"/>
</dbReference>
<dbReference type="GO" id="GO:0004386">
    <property type="term" value="F:helicase activity"/>
    <property type="evidence" value="ECO:0007669"/>
    <property type="project" value="InterPro"/>
</dbReference>
<evidence type="ECO:0000259" key="5">
    <source>
        <dbReference type="Pfam" id="PF21143"/>
    </source>
</evidence>
<dbReference type="Gene3D" id="3.40.50.300">
    <property type="entry name" value="P-loop containing nucleotide triphosphate hydrolases"/>
    <property type="match status" value="2"/>
</dbReference>
<dbReference type="SUPFAM" id="SSF52540">
    <property type="entry name" value="P-loop containing nucleoside triphosphate hydrolases"/>
    <property type="match status" value="1"/>
</dbReference>
<dbReference type="OrthoDB" id="1879at2759"/>
<feature type="domain" description="DNA2/NAM7 helicase-like C-terminal" evidence="3">
    <location>
        <begin position="987"/>
        <end position="1092"/>
    </location>
</feature>
<keyword evidence="7" id="KW-1185">Reference proteome</keyword>
<evidence type="ECO:0000256" key="1">
    <source>
        <dbReference type="SAM" id="MobiDB-lite"/>
    </source>
</evidence>
<reference evidence="6 7" key="1">
    <citation type="submission" date="2016-07" db="EMBL/GenBank/DDBJ databases">
        <title>Pervasive Adenine N6-methylation of Active Genes in Fungi.</title>
        <authorList>
            <consortium name="DOE Joint Genome Institute"/>
            <person name="Mondo S.J."/>
            <person name="Dannebaum R.O."/>
            <person name="Kuo R.C."/>
            <person name="Labutti K."/>
            <person name="Haridas S."/>
            <person name="Kuo A."/>
            <person name="Salamov A."/>
            <person name="Ahrendt S.R."/>
            <person name="Lipzen A."/>
            <person name="Sullivan W."/>
            <person name="Andreopoulos W.B."/>
            <person name="Clum A."/>
            <person name="Lindquist E."/>
            <person name="Daum C."/>
            <person name="Ramamoorthy G.K."/>
            <person name="Gryganskyi A."/>
            <person name="Culley D."/>
            <person name="Magnuson J.K."/>
            <person name="James T.Y."/>
            <person name="O'Malley M.A."/>
            <person name="Stajich J.E."/>
            <person name="Spatafora J.W."/>
            <person name="Visel A."/>
            <person name="Grigoriev I.V."/>
        </authorList>
    </citation>
    <scope>NUCLEOTIDE SEQUENCE [LARGE SCALE GENOMIC DNA]</scope>
    <source>
        <strain evidence="6 7">PL171</strain>
    </source>
</reference>
<dbReference type="GO" id="GO:0071013">
    <property type="term" value="C:catalytic step 2 spliceosome"/>
    <property type="evidence" value="ECO:0007669"/>
    <property type="project" value="TreeGrafter"/>
</dbReference>
<dbReference type="PANTHER" id="PTHR10887:SF5">
    <property type="entry name" value="RNA HELICASE AQUARIUS"/>
    <property type="match status" value="1"/>
</dbReference>
<dbReference type="Pfam" id="PF16399">
    <property type="entry name" value="Aquarius_N_1st"/>
    <property type="match status" value="1"/>
</dbReference>
<dbReference type="InterPro" id="IPR045055">
    <property type="entry name" value="DNA2/NAM7-like"/>
</dbReference>
<dbReference type="Pfam" id="PF21143">
    <property type="entry name" value="Aquarius_N_2nd"/>
    <property type="match status" value="1"/>
</dbReference>
<feature type="region of interest" description="Disordered" evidence="1">
    <location>
        <begin position="1"/>
        <end position="28"/>
    </location>
</feature>
<gene>
    <name evidence="6" type="ORF">BCR44DRAFT_1437255</name>
</gene>
<dbReference type="AlphaFoldDB" id="A0A1Y2HLD0"/>
<evidence type="ECO:0000313" key="7">
    <source>
        <dbReference type="Proteomes" id="UP000193411"/>
    </source>
</evidence>
<name>A0A1Y2HLD0_9FUNG</name>
<dbReference type="GO" id="GO:0003729">
    <property type="term" value="F:mRNA binding"/>
    <property type="evidence" value="ECO:0007669"/>
    <property type="project" value="TreeGrafter"/>
</dbReference>
<evidence type="ECO:0000259" key="4">
    <source>
        <dbReference type="Pfam" id="PF16399"/>
    </source>
</evidence>
<feature type="domain" description="RNA helicase aquarius N-terminal" evidence="4">
    <location>
        <begin position="50"/>
        <end position="346"/>
    </location>
</feature>
<feature type="domain" description="DNA2/NAM7 helicase helicase" evidence="2">
    <location>
        <begin position="691"/>
        <end position="910"/>
    </location>
</feature>
<comment type="caution">
    <text evidence="6">The sequence shown here is derived from an EMBL/GenBank/DDBJ whole genome shotgun (WGS) entry which is preliminary data.</text>
</comment>
<dbReference type="InterPro" id="IPR048966">
    <property type="entry name" value="Aquarius_b-barrel"/>
</dbReference>
<accession>A0A1Y2HLD0</accession>
<organism evidence="6 7">
    <name type="scientific">Catenaria anguillulae PL171</name>
    <dbReference type="NCBI Taxonomy" id="765915"/>
    <lineage>
        <taxon>Eukaryota</taxon>
        <taxon>Fungi</taxon>
        <taxon>Fungi incertae sedis</taxon>
        <taxon>Blastocladiomycota</taxon>
        <taxon>Blastocladiomycetes</taxon>
        <taxon>Blastocladiales</taxon>
        <taxon>Catenariaceae</taxon>
        <taxon>Catenaria</taxon>
    </lineage>
</organism>